<feature type="region of interest" description="Disordered" evidence="1">
    <location>
        <begin position="74"/>
        <end position="96"/>
    </location>
</feature>
<proteinExistence type="predicted"/>
<evidence type="ECO:0000313" key="4">
    <source>
        <dbReference type="Proteomes" id="UP000176998"/>
    </source>
</evidence>
<feature type="signal peptide" evidence="2">
    <location>
        <begin position="1"/>
        <end position="28"/>
    </location>
</feature>
<keyword evidence="2" id="KW-0732">Signal</keyword>
<protein>
    <recommendedName>
        <fullName evidence="5">Secreted protein</fullName>
    </recommendedName>
</protein>
<keyword evidence="4" id="KW-1185">Reference proteome</keyword>
<evidence type="ECO:0000313" key="3">
    <source>
        <dbReference type="EMBL" id="OHE95901.1"/>
    </source>
</evidence>
<dbReference type="AlphaFoldDB" id="A0A1G4B3C2"/>
<organism evidence="3 4">
    <name type="scientific">Colletotrichum orchidophilum</name>
    <dbReference type="NCBI Taxonomy" id="1209926"/>
    <lineage>
        <taxon>Eukaryota</taxon>
        <taxon>Fungi</taxon>
        <taxon>Dikarya</taxon>
        <taxon>Ascomycota</taxon>
        <taxon>Pezizomycotina</taxon>
        <taxon>Sordariomycetes</taxon>
        <taxon>Hypocreomycetidae</taxon>
        <taxon>Glomerellales</taxon>
        <taxon>Glomerellaceae</taxon>
        <taxon>Colletotrichum</taxon>
    </lineage>
</organism>
<dbReference type="EMBL" id="MJBS01000076">
    <property type="protein sequence ID" value="OHE95901.1"/>
    <property type="molecule type" value="Genomic_DNA"/>
</dbReference>
<feature type="chain" id="PRO_5009602413" description="Secreted protein" evidence="2">
    <location>
        <begin position="29"/>
        <end position="96"/>
    </location>
</feature>
<name>A0A1G4B3C2_9PEZI</name>
<dbReference type="GeneID" id="34561893"/>
<comment type="caution">
    <text evidence="3">The sequence shown here is derived from an EMBL/GenBank/DDBJ whole genome shotgun (WGS) entry which is preliminary data.</text>
</comment>
<evidence type="ECO:0000256" key="2">
    <source>
        <dbReference type="SAM" id="SignalP"/>
    </source>
</evidence>
<dbReference type="Proteomes" id="UP000176998">
    <property type="component" value="Unassembled WGS sequence"/>
</dbReference>
<evidence type="ECO:0000256" key="1">
    <source>
        <dbReference type="SAM" id="MobiDB-lite"/>
    </source>
</evidence>
<dbReference type="OrthoDB" id="10604324at2759"/>
<sequence length="96" mass="10468">MRLGGGRRDGRRSCFHLTLLAQWCSLHADLLLLRMPSCCFQVATWIRTVCVQLCVPQSPQAISEALRLVAPLPTSSSTSYSKPGDTAYTASTQING</sequence>
<reference evidence="3 4" key="1">
    <citation type="submission" date="2016-09" db="EMBL/GenBank/DDBJ databases">
        <authorList>
            <person name="Capua I."/>
            <person name="De Benedictis P."/>
            <person name="Joannis T."/>
            <person name="Lombin L.H."/>
            <person name="Cattoli G."/>
        </authorList>
    </citation>
    <scope>NUCLEOTIDE SEQUENCE [LARGE SCALE GENOMIC DNA]</scope>
    <source>
        <strain evidence="3 4">IMI 309357</strain>
    </source>
</reference>
<evidence type="ECO:0008006" key="5">
    <source>
        <dbReference type="Google" id="ProtNLM"/>
    </source>
</evidence>
<dbReference type="RefSeq" id="XP_022473062.1">
    <property type="nucleotide sequence ID" value="XM_022620383.1"/>
</dbReference>
<accession>A0A1G4B3C2</accession>
<gene>
    <name evidence="3" type="ORF">CORC01_08753</name>
</gene>